<dbReference type="PANTHER" id="PTHR24015:SF548">
    <property type="entry name" value="OS08G0340900 PROTEIN"/>
    <property type="match status" value="1"/>
</dbReference>
<dbReference type="Pfam" id="PF14432">
    <property type="entry name" value="DYW_deaminase"/>
    <property type="match status" value="1"/>
</dbReference>
<dbReference type="Gene3D" id="1.25.40.10">
    <property type="entry name" value="Tetratricopeptide repeat domain"/>
    <property type="match status" value="5"/>
</dbReference>
<dbReference type="AlphaFoldDB" id="A0A4S4E982"/>
<evidence type="ECO:0000259" key="4">
    <source>
        <dbReference type="Pfam" id="PF14432"/>
    </source>
</evidence>
<comment type="similarity">
    <text evidence="1">Belongs to the PPR family. PCMP-H subfamily.</text>
</comment>
<dbReference type="FunFam" id="1.25.40.10:FF:000344">
    <property type="entry name" value="Pentatricopeptide repeat-containing protein"/>
    <property type="match status" value="1"/>
</dbReference>
<organism evidence="5 6">
    <name type="scientific">Camellia sinensis var. sinensis</name>
    <name type="common">China tea</name>
    <dbReference type="NCBI Taxonomy" id="542762"/>
    <lineage>
        <taxon>Eukaryota</taxon>
        <taxon>Viridiplantae</taxon>
        <taxon>Streptophyta</taxon>
        <taxon>Embryophyta</taxon>
        <taxon>Tracheophyta</taxon>
        <taxon>Spermatophyta</taxon>
        <taxon>Magnoliopsida</taxon>
        <taxon>eudicotyledons</taxon>
        <taxon>Gunneridae</taxon>
        <taxon>Pentapetalae</taxon>
        <taxon>asterids</taxon>
        <taxon>Ericales</taxon>
        <taxon>Theaceae</taxon>
        <taxon>Camellia</taxon>
    </lineage>
</organism>
<dbReference type="GO" id="GO:0003723">
    <property type="term" value="F:RNA binding"/>
    <property type="evidence" value="ECO:0007669"/>
    <property type="project" value="InterPro"/>
</dbReference>
<feature type="repeat" description="PPR" evidence="3">
    <location>
        <begin position="448"/>
        <end position="478"/>
    </location>
</feature>
<accession>A0A4S4E982</accession>
<dbReference type="InterPro" id="IPR046960">
    <property type="entry name" value="PPR_At4g14850-like_plant"/>
</dbReference>
<feature type="repeat" description="PPR" evidence="3">
    <location>
        <begin position="480"/>
        <end position="515"/>
    </location>
</feature>
<evidence type="ECO:0000256" key="3">
    <source>
        <dbReference type="PROSITE-ProRule" id="PRU00708"/>
    </source>
</evidence>
<dbReference type="Pfam" id="PF13041">
    <property type="entry name" value="PPR_2"/>
    <property type="match status" value="1"/>
</dbReference>
<dbReference type="Proteomes" id="UP000306102">
    <property type="component" value="Unassembled WGS sequence"/>
</dbReference>
<evidence type="ECO:0000256" key="1">
    <source>
        <dbReference type="ARBA" id="ARBA00006643"/>
    </source>
</evidence>
<keyword evidence="2" id="KW-0677">Repeat</keyword>
<dbReference type="GO" id="GO:0009451">
    <property type="term" value="P:RNA modification"/>
    <property type="evidence" value="ECO:0007669"/>
    <property type="project" value="InterPro"/>
</dbReference>
<protein>
    <recommendedName>
        <fullName evidence="4">DYW domain-containing protein</fullName>
    </recommendedName>
</protein>
<dbReference type="PROSITE" id="PS51375">
    <property type="entry name" value="PPR"/>
    <property type="match status" value="3"/>
</dbReference>
<dbReference type="NCBIfam" id="TIGR00756">
    <property type="entry name" value="PPR"/>
    <property type="match status" value="4"/>
</dbReference>
<dbReference type="InterPro" id="IPR032867">
    <property type="entry name" value="DYW_dom"/>
</dbReference>
<reference evidence="5 6" key="1">
    <citation type="journal article" date="2018" name="Proc. Natl. Acad. Sci. U.S.A.">
        <title>Draft genome sequence of Camellia sinensis var. sinensis provides insights into the evolution of the tea genome and tea quality.</title>
        <authorList>
            <person name="Wei C."/>
            <person name="Yang H."/>
            <person name="Wang S."/>
            <person name="Zhao J."/>
            <person name="Liu C."/>
            <person name="Gao L."/>
            <person name="Xia E."/>
            <person name="Lu Y."/>
            <person name="Tai Y."/>
            <person name="She G."/>
            <person name="Sun J."/>
            <person name="Cao H."/>
            <person name="Tong W."/>
            <person name="Gao Q."/>
            <person name="Li Y."/>
            <person name="Deng W."/>
            <person name="Jiang X."/>
            <person name="Wang W."/>
            <person name="Chen Q."/>
            <person name="Zhang S."/>
            <person name="Li H."/>
            <person name="Wu J."/>
            <person name="Wang P."/>
            <person name="Li P."/>
            <person name="Shi C."/>
            <person name="Zheng F."/>
            <person name="Jian J."/>
            <person name="Huang B."/>
            <person name="Shan D."/>
            <person name="Shi M."/>
            <person name="Fang C."/>
            <person name="Yue Y."/>
            <person name="Li F."/>
            <person name="Li D."/>
            <person name="Wei S."/>
            <person name="Han B."/>
            <person name="Jiang C."/>
            <person name="Yin Y."/>
            <person name="Xia T."/>
            <person name="Zhang Z."/>
            <person name="Bennetzen J.L."/>
            <person name="Zhao S."/>
            <person name="Wan X."/>
        </authorList>
    </citation>
    <scope>NUCLEOTIDE SEQUENCE [LARGE SCALE GENOMIC DNA]</scope>
    <source>
        <strain evidence="6">cv. Shuchazao</strain>
        <tissue evidence="5">Leaf</tissue>
    </source>
</reference>
<dbReference type="Pfam" id="PF01535">
    <property type="entry name" value="PPR"/>
    <property type="match status" value="5"/>
</dbReference>
<evidence type="ECO:0000256" key="2">
    <source>
        <dbReference type="ARBA" id="ARBA00022737"/>
    </source>
</evidence>
<dbReference type="EMBL" id="SDRB02006787">
    <property type="protein sequence ID" value="THG12016.1"/>
    <property type="molecule type" value="Genomic_DNA"/>
</dbReference>
<evidence type="ECO:0000313" key="5">
    <source>
        <dbReference type="EMBL" id="THG12016.1"/>
    </source>
</evidence>
<feature type="domain" description="DYW" evidence="4">
    <location>
        <begin position="660"/>
        <end position="756"/>
    </location>
</feature>
<name>A0A4S4E982_CAMSN</name>
<comment type="caution">
    <text evidence="5">The sequence shown here is derived from an EMBL/GenBank/DDBJ whole genome shotgun (WGS) entry which is preliminary data.</text>
</comment>
<dbReference type="InterPro" id="IPR011990">
    <property type="entry name" value="TPR-like_helical_dom_sf"/>
</dbReference>
<proteinExistence type="inferred from homology"/>
<keyword evidence="6" id="KW-1185">Reference proteome</keyword>
<dbReference type="GO" id="GO:0008270">
    <property type="term" value="F:zinc ion binding"/>
    <property type="evidence" value="ECO:0007669"/>
    <property type="project" value="InterPro"/>
</dbReference>
<dbReference type="FunFam" id="1.25.40.10:FF:001093">
    <property type="entry name" value="Pentatricopeptide repeat-containing protein At2g34400"/>
    <property type="match status" value="1"/>
</dbReference>
<sequence>MLLRSPLRLHTFLVRPFTTAANLLFPPSHHHHTATLQNLHLLCTLGHLEQAFSLFYSLDLPPSQQTYATLFHACATHNSLRRGRALHHHMLTHNPNYHFNLHLTNHLLNMYAKCGDLDYAHQLFDEMPRRNIVSWTSLVSGYAQFGRANESFSLFASMLAHCHPNEFAYASVITSCGIECGRQVHALALKTSFDRYIYVANALIKMYSNGCDYGVYDDDYKDEAWMVFRDMKFRNLVTWNSMIAGFSIRGLEDRAMGFFSLMHCEDVGFDRATLLSVLSSLCRNRNSSSRSDAALGLQCCFQLHCLVIKTGFLMEIGVATAIVKAYSDLGGAVDDCYNIFLETSGSRDIVSWTGIIATFAERDPEKGFFLFCQLLQEGLAADSYAFSAVLKACAGLVTQRSALAVHSQVIKAGFEDYVVVANALIHAYARCSSIGSAKQVFDETEFQDTVSWNTMLKAYALHGQAKEAIKLFGEMNVHPDATTFVALLSACSHAGMVEEGSRIFDTMSEKYGIVPQLDHFACMVDILGRAGRVLEAEKIISEMPMVPDSVVWSAFLGACRKHGETNLANLAATKLKELDPENSLGYVLMSNIYCSAGIFTEAGLIRREMKGLGVQKEPGLSWIEVGSQVHEFASGGQKHPQGGAIRASLEQLVGRLKGLGYVPETRLVLQDVEEEQKEEQLYYHSEKLALVFALMNAVSLQCSRGVIQIVKNIRICVDCHNFMKVASGLVQREIVVRDSNRFHHFKDRVCSCNDYW</sequence>
<dbReference type="InterPro" id="IPR046848">
    <property type="entry name" value="E_motif"/>
</dbReference>
<dbReference type="Pfam" id="PF20431">
    <property type="entry name" value="E_motif"/>
    <property type="match status" value="1"/>
</dbReference>
<dbReference type="InterPro" id="IPR002885">
    <property type="entry name" value="PPR_rpt"/>
</dbReference>
<feature type="repeat" description="PPR" evidence="3">
    <location>
        <begin position="100"/>
        <end position="134"/>
    </location>
</feature>
<dbReference type="PANTHER" id="PTHR24015">
    <property type="entry name" value="OS07G0578800 PROTEIN-RELATED"/>
    <property type="match status" value="1"/>
</dbReference>
<evidence type="ECO:0000313" key="6">
    <source>
        <dbReference type="Proteomes" id="UP000306102"/>
    </source>
</evidence>
<gene>
    <name evidence="5" type="ORF">TEA_011522</name>
</gene>